<dbReference type="PANTHER" id="PTHR32385:SF22">
    <property type="entry name" value="MANNOSYL PHOSPHORYLINOSITOL CERAMIDE SYNTHASE SUR1"/>
    <property type="match status" value="1"/>
</dbReference>
<comment type="caution">
    <text evidence="2">The sequence shown here is derived from an EMBL/GenBank/DDBJ whole genome shotgun (WGS) entry which is preliminary data.</text>
</comment>
<dbReference type="InterPro" id="IPR008441">
    <property type="entry name" value="AfumC-like_glycosyl_Trfase"/>
</dbReference>
<dbReference type="SUPFAM" id="SSF53448">
    <property type="entry name" value="Nucleotide-diphospho-sugar transferases"/>
    <property type="match status" value="1"/>
</dbReference>
<evidence type="ECO:0000313" key="2">
    <source>
        <dbReference type="EMBL" id="RCX10996.1"/>
    </source>
</evidence>
<dbReference type="GO" id="GO:0000030">
    <property type="term" value="F:mannosyltransferase activity"/>
    <property type="evidence" value="ECO:0007669"/>
    <property type="project" value="TreeGrafter"/>
</dbReference>
<gene>
    <name evidence="2" type="ORF">DFR45_102398</name>
</gene>
<keyword evidence="3" id="KW-1185">Reference proteome</keyword>
<feature type="region of interest" description="Disordered" evidence="1">
    <location>
        <begin position="13"/>
        <end position="32"/>
    </location>
</feature>
<dbReference type="EMBL" id="QPJU01000002">
    <property type="protein sequence ID" value="RCX10996.1"/>
    <property type="molecule type" value="Genomic_DNA"/>
</dbReference>
<dbReference type="PANTHER" id="PTHR32385">
    <property type="entry name" value="MANNOSYL PHOSPHORYLINOSITOL CERAMIDE SYNTHASE"/>
    <property type="match status" value="1"/>
</dbReference>
<dbReference type="Gene3D" id="3.90.550.20">
    <property type="match status" value="1"/>
</dbReference>
<sequence>MCYQDATHLEVFTGTPAQPTTPAAASDTPASPTPIPPRIWTYWHSATLDPVVQQCLANWRRHCPGLDVQLIHAHTLSDVVAAGDLPPAFATLPAAKQADWLRLYVVRRFGGFWLDASTLLTQSLAWLDDLRQAHGAEFVGFYIDGYTTDLRYPIIESWAFGAPPGAPFVCAWQQEFHRALIEEGEQRYLQSLQTQAGGDQVLQGINDPAYLLIHVAAQQVLRRPNGFRLALLRAEDTAFFYQQAVWWKWYLLYPRLCLVPAEPHLAPLIKLRGGERRHFAKLLQGHGGAAPGSIWQQATTGA</sequence>
<dbReference type="RefSeq" id="WP_338324285.1">
    <property type="nucleotide sequence ID" value="NZ_QPJU01000002.1"/>
</dbReference>
<dbReference type="InterPro" id="IPR051706">
    <property type="entry name" value="Glycosyltransferase_domain"/>
</dbReference>
<organism evidence="2 3">
    <name type="scientific">Extensimonas vulgaris</name>
    <dbReference type="NCBI Taxonomy" id="1031594"/>
    <lineage>
        <taxon>Bacteria</taxon>
        <taxon>Pseudomonadati</taxon>
        <taxon>Pseudomonadota</taxon>
        <taxon>Betaproteobacteria</taxon>
        <taxon>Burkholderiales</taxon>
        <taxon>Comamonadaceae</taxon>
        <taxon>Extensimonas</taxon>
    </lineage>
</organism>
<evidence type="ECO:0000256" key="1">
    <source>
        <dbReference type="SAM" id="MobiDB-lite"/>
    </source>
</evidence>
<protein>
    <submittedName>
        <fullName evidence="2">Capsular polysaccharide synthesis protein</fullName>
    </submittedName>
</protein>
<dbReference type="GO" id="GO:0016020">
    <property type="term" value="C:membrane"/>
    <property type="evidence" value="ECO:0007669"/>
    <property type="project" value="GOC"/>
</dbReference>
<dbReference type="Pfam" id="PF05704">
    <property type="entry name" value="Caps_synth"/>
    <property type="match status" value="1"/>
</dbReference>
<dbReference type="Proteomes" id="UP000252174">
    <property type="component" value="Unassembled WGS sequence"/>
</dbReference>
<dbReference type="AlphaFoldDB" id="A0A369ARV9"/>
<dbReference type="InterPro" id="IPR029044">
    <property type="entry name" value="Nucleotide-diphossugar_trans"/>
</dbReference>
<reference evidence="2 3" key="1">
    <citation type="submission" date="2018-07" db="EMBL/GenBank/DDBJ databases">
        <title>Genomic Encyclopedia of Type Strains, Phase IV (KMG-IV): sequencing the most valuable type-strain genomes for metagenomic binning, comparative biology and taxonomic classification.</title>
        <authorList>
            <person name="Goeker M."/>
        </authorList>
    </citation>
    <scope>NUCLEOTIDE SEQUENCE [LARGE SCALE GENOMIC DNA]</scope>
    <source>
        <strain evidence="2 3">DSM 100911</strain>
    </source>
</reference>
<name>A0A369ARV9_9BURK</name>
<evidence type="ECO:0000313" key="3">
    <source>
        <dbReference type="Proteomes" id="UP000252174"/>
    </source>
</evidence>
<accession>A0A369ARV9</accession>
<proteinExistence type="predicted"/>
<dbReference type="GO" id="GO:0051999">
    <property type="term" value="P:mannosyl-inositol phosphorylceramide biosynthetic process"/>
    <property type="evidence" value="ECO:0007669"/>
    <property type="project" value="TreeGrafter"/>
</dbReference>
<feature type="compositionally biased region" description="Low complexity" evidence="1">
    <location>
        <begin position="15"/>
        <end position="30"/>
    </location>
</feature>